<dbReference type="Proteomes" id="UP000632273">
    <property type="component" value="Unassembled WGS sequence"/>
</dbReference>
<gene>
    <name evidence="2" type="primary">abiR</name>
    <name evidence="2" type="ORF">GCM10011383_20940</name>
</gene>
<evidence type="ECO:0000313" key="3">
    <source>
        <dbReference type="Proteomes" id="UP000632273"/>
    </source>
</evidence>
<dbReference type="EMBL" id="BMHT01000003">
    <property type="protein sequence ID" value="GGF09549.1"/>
    <property type="molecule type" value="Genomic_DNA"/>
</dbReference>
<name>A0ABQ1U342_9BACT</name>
<dbReference type="InterPro" id="IPR018891">
    <property type="entry name" value="AIPR_C"/>
</dbReference>
<protein>
    <submittedName>
        <fullName evidence="2">Abortive infection phage resistance protein</fullName>
    </submittedName>
</protein>
<evidence type="ECO:0000313" key="2">
    <source>
        <dbReference type="EMBL" id="GGF09549.1"/>
    </source>
</evidence>
<feature type="domain" description="Abortive phage infection protein C-terminal" evidence="1">
    <location>
        <begin position="239"/>
        <end position="487"/>
    </location>
</feature>
<keyword evidence="3" id="KW-1185">Reference proteome</keyword>
<dbReference type="RefSeq" id="WP_188813823.1">
    <property type="nucleotide sequence ID" value="NZ_BMHT01000003.1"/>
</dbReference>
<reference evidence="3" key="1">
    <citation type="journal article" date="2019" name="Int. J. Syst. Evol. Microbiol.">
        <title>The Global Catalogue of Microorganisms (GCM) 10K type strain sequencing project: providing services to taxonomists for standard genome sequencing and annotation.</title>
        <authorList>
            <consortium name="The Broad Institute Genomics Platform"/>
            <consortium name="The Broad Institute Genome Sequencing Center for Infectious Disease"/>
            <person name="Wu L."/>
            <person name="Ma J."/>
        </authorList>
    </citation>
    <scope>NUCLEOTIDE SEQUENCE [LARGE SCALE GENOMIC DNA]</scope>
    <source>
        <strain evidence="3">CGMCC 1.15197</strain>
    </source>
</reference>
<sequence>MSSLHVGHIKAKLEEVYKGKIDISDARSEEEKENFLLTRSFAAYTLQTLALLDQDEASASIVDGFGDNGIDAVYFDRKNKELWLLQSKWIKSGKGEPETGEVSKFCNGIHDLIEFKIDRFNDKVKKKQADIEDALSDAAVKIRIVLTYTGQEKLSEQNIQVINDLMSELNDPTELAIFTKFTLKNAHKALLGVLSGAPINADIILSNWGKVDDPYKSIYGIIDGTTLAQLWHENRGRLFADNIREFVGFSDVNENMRDTALKEPQLFYYYNNGVTALCQNFAKKAIGGADRTVGNFEVRDIKIVNGAQTVGSIGHVFENDPTKVENIKVFLKIVSLDGCAEDFGTNVTKKTNTQNRVDKRDFVSLDPEQERLKTEFALIGITYHYKRSNETTRIDALNAYVEELITALACFKDNVDLAVQAKREVGKLWDDIYKPPYTDIVNSSLTALKAWRCIRILREVNKYLKNKEKTSNGRDKSNCIHSNRFVAHMVFRLIPSEVIHNPSFDFDGFASRKLDSLIVDVEAKTMTAINKLYKTSLIHQVYRNYTKCRAIKDNMLKSLKTVVV</sequence>
<accession>A0ABQ1U342</accession>
<proteinExistence type="predicted"/>
<organism evidence="2 3">
    <name type="scientific">Hymenobacter cavernae</name>
    <dbReference type="NCBI Taxonomy" id="2044852"/>
    <lineage>
        <taxon>Bacteria</taxon>
        <taxon>Pseudomonadati</taxon>
        <taxon>Bacteroidota</taxon>
        <taxon>Cytophagia</taxon>
        <taxon>Cytophagales</taxon>
        <taxon>Hymenobacteraceae</taxon>
        <taxon>Hymenobacter</taxon>
    </lineage>
</organism>
<dbReference type="Pfam" id="PF10592">
    <property type="entry name" value="AIPR"/>
    <property type="match status" value="1"/>
</dbReference>
<comment type="caution">
    <text evidence="2">The sequence shown here is derived from an EMBL/GenBank/DDBJ whole genome shotgun (WGS) entry which is preliminary data.</text>
</comment>
<evidence type="ECO:0000259" key="1">
    <source>
        <dbReference type="Pfam" id="PF10592"/>
    </source>
</evidence>